<evidence type="ECO:0000313" key="1">
    <source>
        <dbReference type="EMBL" id="AYV83193.1"/>
    </source>
</evidence>
<name>A0A3G5ABE1_9VIRU</name>
<gene>
    <name evidence="1" type="ORF">Hyperionvirus4_158</name>
</gene>
<sequence length="35" mass="4014">MKLEMIYALIYRGKGYMYPNSLRLGAVNPLFTSVC</sequence>
<proteinExistence type="predicted"/>
<organism evidence="1">
    <name type="scientific">Hyperionvirus sp</name>
    <dbReference type="NCBI Taxonomy" id="2487770"/>
    <lineage>
        <taxon>Viruses</taxon>
        <taxon>Varidnaviria</taxon>
        <taxon>Bamfordvirae</taxon>
        <taxon>Nucleocytoviricota</taxon>
        <taxon>Megaviricetes</taxon>
        <taxon>Imitervirales</taxon>
        <taxon>Mimiviridae</taxon>
        <taxon>Klosneuvirinae</taxon>
    </lineage>
</organism>
<reference evidence="1" key="1">
    <citation type="submission" date="2018-10" db="EMBL/GenBank/DDBJ databases">
        <title>Hidden diversity of soil giant viruses.</title>
        <authorList>
            <person name="Schulz F."/>
            <person name="Alteio L."/>
            <person name="Goudeau D."/>
            <person name="Ryan E.M."/>
            <person name="Malmstrom R.R."/>
            <person name="Blanchard J."/>
            <person name="Woyke T."/>
        </authorList>
    </citation>
    <scope>NUCLEOTIDE SEQUENCE</scope>
    <source>
        <strain evidence="1">HYV1</strain>
    </source>
</reference>
<protein>
    <submittedName>
        <fullName evidence="1">Uncharacterized protein</fullName>
    </submittedName>
</protein>
<accession>A0A3G5ABE1</accession>
<dbReference type="EMBL" id="MK072386">
    <property type="protein sequence ID" value="AYV83193.1"/>
    <property type="molecule type" value="Genomic_DNA"/>
</dbReference>